<evidence type="ECO:0000259" key="7">
    <source>
        <dbReference type="PROSITE" id="PS50109"/>
    </source>
</evidence>
<keyword evidence="6" id="KW-0902">Two-component regulatory system</keyword>
<dbReference type="EMBL" id="JHEG04000001">
    <property type="protein sequence ID" value="KAF3889226.1"/>
    <property type="molecule type" value="Genomic_DNA"/>
</dbReference>
<dbReference type="AlphaFoldDB" id="A0A8S9TAN5"/>
<dbReference type="EC" id="2.7.13.3" evidence="2"/>
<dbReference type="GO" id="GO:0000155">
    <property type="term" value="F:phosphorelay sensor kinase activity"/>
    <property type="evidence" value="ECO:0007669"/>
    <property type="project" value="InterPro"/>
</dbReference>
<dbReference type="InterPro" id="IPR003594">
    <property type="entry name" value="HATPase_dom"/>
</dbReference>
<dbReference type="InterPro" id="IPR036890">
    <property type="entry name" value="HATPase_C_sf"/>
</dbReference>
<dbReference type="GO" id="GO:0016036">
    <property type="term" value="P:cellular response to phosphate starvation"/>
    <property type="evidence" value="ECO:0007669"/>
    <property type="project" value="TreeGrafter"/>
</dbReference>
<comment type="caution">
    <text evidence="8">The sequence shown here is derived from an EMBL/GenBank/DDBJ whole genome shotgun (WGS) entry which is preliminary data.</text>
</comment>
<dbReference type="PANTHER" id="PTHR45453:SF1">
    <property type="entry name" value="PHOSPHATE REGULON SENSOR PROTEIN PHOR"/>
    <property type="match status" value="1"/>
</dbReference>
<dbReference type="PROSITE" id="PS50109">
    <property type="entry name" value="HIS_KIN"/>
    <property type="match status" value="1"/>
</dbReference>
<dbReference type="PRINTS" id="PR00344">
    <property type="entry name" value="BCTRLSENSOR"/>
</dbReference>
<dbReference type="CDD" id="cd00082">
    <property type="entry name" value="HisKA"/>
    <property type="match status" value="1"/>
</dbReference>
<dbReference type="SMART" id="SM00387">
    <property type="entry name" value="HATPase_c"/>
    <property type="match status" value="1"/>
</dbReference>
<evidence type="ECO:0000256" key="6">
    <source>
        <dbReference type="ARBA" id="ARBA00023012"/>
    </source>
</evidence>
<evidence type="ECO:0000313" key="9">
    <source>
        <dbReference type="Proteomes" id="UP000029738"/>
    </source>
</evidence>
<dbReference type="InterPro" id="IPR036097">
    <property type="entry name" value="HisK_dim/P_sf"/>
</dbReference>
<sequence length="381" mass="43660">MQVTTEALTQFLGHSLSNSRTDFQSSQISSLQIFCQLQIELLLSRASIDWARIVYYDPFSLIHQTITQCSQEQEFTRNFLSYINSEEWLVDFYHSFTLHEIDFSHYTSSKCYICPIGYRNQKPEYILIFTREPLSLSLQQDVKQTATILSKHLDICSECYQQKTEIKLLEQILQRAGHQLRHPLAMIGLYAENLYLKLPEGSTQEQAAIIRESIKDLDANLTELIYCGQKEKIKVTLQDLKSLISESIQGLQPLLEQKNLKVQYSETSAVLAIDRLQMKQVFDNLLSNAVYFSPVSGVINCHWQIFQNEVLIWISDRGKGLSPEDIKKIFTPFYSRRPGGTGLGLTIAKKIVLDHYGSLWAQNSSEGGAQFFISLPRSTSF</sequence>
<dbReference type="InterPro" id="IPR004358">
    <property type="entry name" value="Sig_transdc_His_kin-like_C"/>
</dbReference>
<protein>
    <recommendedName>
        <fullName evidence="2">histidine kinase</fullName>
        <ecNumber evidence="2">2.7.13.3</ecNumber>
    </recommendedName>
</protein>
<evidence type="ECO:0000313" key="8">
    <source>
        <dbReference type="EMBL" id="KAF3889226.1"/>
    </source>
</evidence>
<gene>
    <name evidence="8" type="ORF">DA73_0400029905</name>
</gene>
<accession>A0A8S9TAN5</accession>
<keyword evidence="3" id="KW-0597">Phosphoprotein</keyword>
<organism evidence="8 9">
    <name type="scientific">Tolypothrix bouteillei VB521301</name>
    <dbReference type="NCBI Taxonomy" id="1479485"/>
    <lineage>
        <taxon>Bacteria</taxon>
        <taxon>Bacillati</taxon>
        <taxon>Cyanobacteriota</taxon>
        <taxon>Cyanophyceae</taxon>
        <taxon>Nostocales</taxon>
        <taxon>Tolypothrichaceae</taxon>
        <taxon>Tolypothrix</taxon>
    </lineage>
</organism>
<keyword evidence="5 8" id="KW-0418">Kinase</keyword>
<keyword evidence="4" id="KW-0808">Transferase</keyword>
<reference evidence="8" key="2">
    <citation type="submission" date="2019-11" db="EMBL/GenBank/DDBJ databases">
        <title>Improved Assembly of Tolypothrix boutellei genome.</title>
        <authorList>
            <person name="Sarangi A.N."/>
            <person name="Mukherjee M."/>
            <person name="Ghosh S."/>
            <person name="Singh D."/>
            <person name="Das A."/>
            <person name="Kant S."/>
            <person name="Prusty A."/>
            <person name="Tripathy S."/>
        </authorList>
    </citation>
    <scope>NUCLEOTIDE SEQUENCE</scope>
    <source>
        <strain evidence="8">VB521301</strain>
    </source>
</reference>
<dbReference type="Pfam" id="PF02518">
    <property type="entry name" value="HATPase_c"/>
    <property type="match status" value="1"/>
</dbReference>
<dbReference type="GO" id="GO:0005886">
    <property type="term" value="C:plasma membrane"/>
    <property type="evidence" value="ECO:0007669"/>
    <property type="project" value="TreeGrafter"/>
</dbReference>
<dbReference type="RefSeq" id="WP_038074154.1">
    <property type="nucleotide sequence ID" value="NZ_JHEG04000001.1"/>
</dbReference>
<dbReference type="SUPFAM" id="SSF47384">
    <property type="entry name" value="Homodimeric domain of signal transducing histidine kinase"/>
    <property type="match status" value="1"/>
</dbReference>
<dbReference type="Proteomes" id="UP000029738">
    <property type="component" value="Unassembled WGS sequence"/>
</dbReference>
<name>A0A8S9TAN5_9CYAN</name>
<comment type="catalytic activity">
    <reaction evidence="1">
        <text>ATP + protein L-histidine = ADP + protein N-phospho-L-histidine.</text>
        <dbReference type="EC" id="2.7.13.3"/>
    </reaction>
</comment>
<dbReference type="PANTHER" id="PTHR45453">
    <property type="entry name" value="PHOSPHATE REGULON SENSOR PROTEIN PHOR"/>
    <property type="match status" value="1"/>
</dbReference>
<evidence type="ECO:0000256" key="1">
    <source>
        <dbReference type="ARBA" id="ARBA00000085"/>
    </source>
</evidence>
<evidence type="ECO:0000256" key="2">
    <source>
        <dbReference type="ARBA" id="ARBA00012438"/>
    </source>
</evidence>
<evidence type="ECO:0000256" key="5">
    <source>
        <dbReference type="ARBA" id="ARBA00022777"/>
    </source>
</evidence>
<dbReference type="InterPro" id="IPR050351">
    <property type="entry name" value="BphY/WalK/GraS-like"/>
</dbReference>
<evidence type="ECO:0000256" key="3">
    <source>
        <dbReference type="ARBA" id="ARBA00022553"/>
    </source>
</evidence>
<reference evidence="8" key="1">
    <citation type="journal article" date="2015" name="Genome Announc.">
        <title>Draft Genome Sequence of Tolypothrix boutellei Strain VB521301.</title>
        <authorList>
            <person name="Chandrababunaidu M.M."/>
            <person name="Singh D."/>
            <person name="Sen D."/>
            <person name="Bhan S."/>
            <person name="Das S."/>
            <person name="Gupta A."/>
            <person name="Adhikary S.P."/>
            <person name="Tripathy S."/>
        </authorList>
    </citation>
    <scope>NUCLEOTIDE SEQUENCE</scope>
    <source>
        <strain evidence="8">VB521301</strain>
    </source>
</reference>
<dbReference type="GO" id="GO:0004721">
    <property type="term" value="F:phosphoprotein phosphatase activity"/>
    <property type="evidence" value="ECO:0007669"/>
    <property type="project" value="TreeGrafter"/>
</dbReference>
<evidence type="ECO:0000256" key="4">
    <source>
        <dbReference type="ARBA" id="ARBA00022679"/>
    </source>
</evidence>
<dbReference type="InterPro" id="IPR005467">
    <property type="entry name" value="His_kinase_dom"/>
</dbReference>
<dbReference type="SUPFAM" id="SSF55874">
    <property type="entry name" value="ATPase domain of HSP90 chaperone/DNA topoisomerase II/histidine kinase"/>
    <property type="match status" value="1"/>
</dbReference>
<dbReference type="Gene3D" id="3.30.565.10">
    <property type="entry name" value="Histidine kinase-like ATPase, C-terminal domain"/>
    <property type="match status" value="1"/>
</dbReference>
<dbReference type="InterPro" id="IPR003661">
    <property type="entry name" value="HisK_dim/P_dom"/>
</dbReference>
<proteinExistence type="predicted"/>
<keyword evidence="9" id="KW-1185">Reference proteome</keyword>
<feature type="domain" description="Histidine kinase" evidence="7">
    <location>
        <begin position="175"/>
        <end position="379"/>
    </location>
</feature>